<dbReference type="InterPro" id="IPR036388">
    <property type="entry name" value="WH-like_DNA-bd_sf"/>
</dbReference>
<keyword evidence="8" id="KW-1185">Reference proteome</keyword>
<dbReference type="InterPro" id="IPR036271">
    <property type="entry name" value="Tet_transcr_reg_TetR-rel_C_sf"/>
</dbReference>
<dbReference type="InterPro" id="IPR001647">
    <property type="entry name" value="HTH_TetR"/>
</dbReference>
<dbReference type="PROSITE" id="PS50977">
    <property type="entry name" value="HTH_TETR_2"/>
    <property type="match status" value="1"/>
</dbReference>
<feature type="domain" description="HTH tetR-type" evidence="6">
    <location>
        <begin position="84"/>
        <end position="144"/>
    </location>
</feature>
<dbReference type="InterPro" id="IPR000524">
    <property type="entry name" value="Tscrpt_reg_HTH_GntR"/>
</dbReference>
<dbReference type="Gene3D" id="1.10.10.10">
    <property type="entry name" value="Winged helix-like DNA-binding domain superfamily/Winged helix DNA-binding domain"/>
    <property type="match status" value="1"/>
</dbReference>
<dbReference type="RefSeq" id="WP_025356633.1">
    <property type="nucleotide sequence ID" value="NZ_BAAABQ010000073.1"/>
</dbReference>
<dbReference type="Pfam" id="PF02909">
    <property type="entry name" value="TetR_C_1"/>
    <property type="match status" value="1"/>
</dbReference>
<comment type="caution">
    <text evidence="7">The sequence shown here is derived from an EMBL/GenBank/DDBJ whole genome shotgun (WGS) entry which is preliminary data.</text>
</comment>
<evidence type="ECO:0000313" key="8">
    <source>
        <dbReference type="Proteomes" id="UP000517916"/>
    </source>
</evidence>
<protein>
    <submittedName>
        <fullName evidence="7">DNA-binding transcriptional regulator YhcF (GntR family)</fullName>
    </submittedName>
</protein>
<sequence length="300" mass="33410">MPAADSPYARIVAELRQRIASGELRPGDRVPSTRQITQRWGVAMATASKVLAELRQRGLVRVEPGVGTVVLGRPGQRDRAPGQEVTTELVVHTAIRIADEEGLAALSMRRIATELGVATMSLYRHVPSKDELVVLMVNTVFGEIEYPRVPPRGWRPRLELAAREQWAVYRRHPWLAPVMSMSRPLVAPNAIAQTEWVLGALRNLGLGTEDTMYVTIMLFSHVRGTAINLEFESEAVRETGMTVDDYIDTKLPAMGELAGSGRFPLFAELTGNEFDYDLTRLFEFGLTRMLDGLATWLDQL</sequence>
<evidence type="ECO:0000313" key="7">
    <source>
        <dbReference type="EMBL" id="MBA8928281.1"/>
    </source>
</evidence>
<dbReference type="Proteomes" id="UP000517916">
    <property type="component" value="Unassembled WGS sequence"/>
</dbReference>
<accession>A0ABR6BNQ2</accession>
<dbReference type="InterPro" id="IPR036390">
    <property type="entry name" value="WH_DNA-bd_sf"/>
</dbReference>
<dbReference type="EMBL" id="JACJID010000004">
    <property type="protein sequence ID" value="MBA8928281.1"/>
    <property type="molecule type" value="Genomic_DNA"/>
</dbReference>
<dbReference type="Gene3D" id="1.10.357.10">
    <property type="entry name" value="Tetracycline Repressor, domain 2"/>
    <property type="match status" value="1"/>
</dbReference>
<dbReference type="SUPFAM" id="SSF46785">
    <property type="entry name" value="Winged helix' DNA-binding domain"/>
    <property type="match status" value="1"/>
</dbReference>
<keyword evidence="2 4" id="KW-0238">DNA-binding</keyword>
<dbReference type="SUPFAM" id="SSF48498">
    <property type="entry name" value="Tetracyclin repressor-like, C-terminal domain"/>
    <property type="match status" value="1"/>
</dbReference>
<evidence type="ECO:0000259" key="5">
    <source>
        <dbReference type="PROSITE" id="PS50949"/>
    </source>
</evidence>
<evidence type="ECO:0000256" key="4">
    <source>
        <dbReference type="PROSITE-ProRule" id="PRU00335"/>
    </source>
</evidence>
<dbReference type="SMART" id="SM00345">
    <property type="entry name" value="HTH_GNTR"/>
    <property type="match status" value="1"/>
</dbReference>
<keyword evidence="1" id="KW-0805">Transcription regulation</keyword>
<dbReference type="PRINTS" id="PR00455">
    <property type="entry name" value="HTHTETR"/>
</dbReference>
<organism evidence="7 8">
    <name type="scientific">Kutzneria viridogrisea</name>
    <dbReference type="NCBI Taxonomy" id="47990"/>
    <lineage>
        <taxon>Bacteria</taxon>
        <taxon>Bacillati</taxon>
        <taxon>Actinomycetota</taxon>
        <taxon>Actinomycetes</taxon>
        <taxon>Pseudonocardiales</taxon>
        <taxon>Pseudonocardiaceae</taxon>
        <taxon>Kutzneria</taxon>
    </lineage>
</organism>
<feature type="domain" description="HTH gntR-type" evidence="5">
    <location>
        <begin position="5"/>
        <end position="73"/>
    </location>
</feature>
<evidence type="ECO:0000259" key="6">
    <source>
        <dbReference type="PROSITE" id="PS50977"/>
    </source>
</evidence>
<evidence type="ECO:0000256" key="1">
    <source>
        <dbReference type="ARBA" id="ARBA00023015"/>
    </source>
</evidence>
<reference evidence="7 8" key="1">
    <citation type="submission" date="2020-08" db="EMBL/GenBank/DDBJ databases">
        <title>Genomic Encyclopedia of Archaeal and Bacterial Type Strains, Phase II (KMG-II): from individual species to whole genera.</title>
        <authorList>
            <person name="Goeker M."/>
        </authorList>
    </citation>
    <scope>NUCLEOTIDE SEQUENCE [LARGE SCALE GENOMIC DNA]</scope>
    <source>
        <strain evidence="7 8">DSM 43850</strain>
    </source>
</reference>
<gene>
    <name evidence="7" type="ORF">BC739_005498</name>
</gene>
<evidence type="ECO:0000256" key="3">
    <source>
        <dbReference type="ARBA" id="ARBA00023163"/>
    </source>
</evidence>
<dbReference type="InterPro" id="IPR009057">
    <property type="entry name" value="Homeodomain-like_sf"/>
</dbReference>
<proteinExistence type="predicted"/>
<keyword evidence="3" id="KW-0804">Transcription</keyword>
<dbReference type="InterPro" id="IPR050109">
    <property type="entry name" value="HTH-type_TetR-like_transc_reg"/>
</dbReference>
<dbReference type="PANTHER" id="PTHR30055">
    <property type="entry name" value="HTH-TYPE TRANSCRIPTIONAL REGULATOR RUTR"/>
    <property type="match status" value="1"/>
</dbReference>
<dbReference type="SUPFAM" id="SSF46689">
    <property type="entry name" value="Homeodomain-like"/>
    <property type="match status" value="1"/>
</dbReference>
<name>A0ABR6BNQ2_9PSEU</name>
<dbReference type="GO" id="GO:0003677">
    <property type="term" value="F:DNA binding"/>
    <property type="evidence" value="ECO:0007669"/>
    <property type="project" value="UniProtKB-KW"/>
</dbReference>
<dbReference type="PROSITE" id="PS50949">
    <property type="entry name" value="HTH_GNTR"/>
    <property type="match status" value="1"/>
</dbReference>
<dbReference type="CDD" id="cd07377">
    <property type="entry name" value="WHTH_GntR"/>
    <property type="match status" value="1"/>
</dbReference>
<dbReference type="Pfam" id="PF00392">
    <property type="entry name" value="GntR"/>
    <property type="match status" value="1"/>
</dbReference>
<dbReference type="PANTHER" id="PTHR30055:SF151">
    <property type="entry name" value="TRANSCRIPTIONAL REGULATORY PROTEIN"/>
    <property type="match status" value="1"/>
</dbReference>
<evidence type="ECO:0000256" key="2">
    <source>
        <dbReference type="ARBA" id="ARBA00023125"/>
    </source>
</evidence>
<dbReference type="Pfam" id="PF00440">
    <property type="entry name" value="TetR_N"/>
    <property type="match status" value="1"/>
</dbReference>
<feature type="DNA-binding region" description="H-T-H motif" evidence="4">
    <location>
        <begin position="107"/>
        <end position="126"/>
    </location>
</feature>
<dbReference type="InterPro" id="IPR004111">
    <property type="entry name" value="Repressor_TetR_C"/>
</dbReference>
<dbReference type="Gene3D" id="1.10.10.60">
    <property type="entry name" value="Homeodomain-like"/>
    <property type="match status" value="1"/>
</dbReference>